<dbReference type="InterPro" id="IPR012348">
    <property type="entry name" value="RNR-like"/>
</dbReference>
<dbReference type="SUPFAM" id="SSF81653">
    <property type="entry name" value="Calcium ATPase, transduction domain A"/>
    <property type="match status" value="1"/>
</dbReference>
<dbReference type="InterPro" id="IPR018303">
    <property type="entry name" value="ATPase_P-typ_P_site"/>
</dbReference>
<dbReference type="PANTHER" id="PTHR43520:SF8">
    <property type="entry name" value="P-TYPE CU(+) TRANSPORTER"/>
    <property type="match status" value="1"/>
</dbReference>
<evidence type="ECO:0000256" key="2">
    <source>
        <dbReference type="ARBA" id="ARBA00006024"/>
    </source>
</evidence>
<dbReference type="InterPro" id="IPR001757">
    <property type="entry name" value="P_typ_ATPase"/>
</dbReference>
<proteinExistence type="inferred from homology"/>
<gene>
    <name evidence="12" type="ORF">NGM99_00435</name>
</gene>
<feature type="domain" description="TRASH" evidence="11">
    <location>
        <begin position="77"/>
        <end position="115"/>
    </location>
</feature>
<dbReference type="PRINTS" id="PR00119">
    <property type="entry name" value="CATATPASE"/>
</dbReference>
<dbReference type="InterPro" id="IPR011017">
    <property type="entry name" value="TRASH_dom"/>
</dbReference>
<dbReference type="InterPro" id="IPR008250">
    <property type="entry name" value="ATPase_P-typ_transduc_dom_A_sf"/>
</dbReference>
<evidence type="ECO:0000313" key="12">
    <source>
        <dbReference type="EMBL" id="MCO6048256.1"/>
    </source>
</evidence>
<keyword evidence="8 10" id="KW-1133">Transmembrane helix</keyword>
<dbReference type="InterPro" id="IPR059000">
    <property type="entry name" value="ATPase_P-type_domA"/>
</dbReference>
<dbReference type="Gene3D" id="3.40.1110.10">
    <property type="entry name" value="Calcium-transporting ATPase, cytoplasmic domain N"/>
    <property type="match status" value="1"/>
</dbReference>
<dbReference type="EMBL" id="JAMXQS010000001">
    <property type="protein sequence ID" value="MCO6048256.1"/>
    <property type="molecule type" value="Genomic_DNA"/>
</dbReference>
<keyword evidence="5 10" id="KW-0547">Nucleotide-binding</keyword>
<accession>A0ABT1C264</accession>
<evidence type="ECO:0000256" key="6">
    <source>
        <dbReference type="ARBA" id="ARBA00022840"/>
    </source>
</evidence>
<evidence type="ECO:0000256" key="9">
    <source>
        <dbReference type="ARBA" id="ARBA00023136"/>
    </source>
</evidence>
<dbReference type="CDD" id="cd02094">
    <property type="entry name" value="P-type_ATPase_Cu-like"/>
    <property type="match status" value="1"/>
</dbReference>
<dbReference type="NCBIfam" id="TIGR01511">
    <property type="entry name" value="ATPase-IB1_Cu"/>
    <property type="match status" value="1"/>
</dbReference>
<evidence type="ECO:0000256" key="8">
    <source>
        <dbReference type="ARBA" id="ARBA00022989"/>
    </source>
</evidence>
<dbReference type="NCBIfam" id="TIGR01525">
    <property type="entry name" value="ATPase-IB_hvy"/>
    <property type="match status" value="1"/>
</dbReference>
<organism evidence="12 13">
    <name type="scientific">Mesorhizobium liriopis</name>
    <dbReference type="NCBI Taxonomy" id="2953882"/>
    <lineage>
        <taxon>Bacteria</taxon>
        <taxon>Pseudomonadati</taxon>
        <taxon>Pseudomonadota</taxon>
        <taxon>Alphaproteobacteria</taxon>
        <taxon>Hyphomicrobiales</taxon>
        <taxon>Phyllobacteriaceae</taxon>
        <taxon>Mesorhizobium</taxon>
    </lineage>
</organism>
<dbReference type="SMART" id="SM00746">
    <property type="entry name" value="TRASH"/>
    <property type="match status" value="2"/>
</dbReference>
<evidence type="ECO:0000256" key="3">
    <source>
        <dbReference type="ARBA" id="ARBA00022692"/>
    </source>
</evidence>
<feature type="transmembrane region" description="Helical" evidence="10">
    <location>
        <begin position="244"/>
        <end position="267"/>
    </location>
</feature>
<feature type="transmembrane region" description="Helical" evidence="10">
    <location>
        <begin position="781"/>
        <end position="803"/>
    </location>
</feature>
<dbReference type="SFLD" id="SFLDS00003">
    <property type="entry name" value="Haloacid_Dehalogenase"/>
    <property type="match status" value="1"/>
</dbReference>
<dbReference type="InterPro" id="IPR007029">
    <property type="entry name" value="YHS_dom"/>
</dbReference>
<dbReference type="InterPro" id="IPR023214">
    <property type="entry name" value="HAD_sf"/>
</dbReference>
<protein>
    <submittedName>
        <fullName evidence="12">Heavy metal translocating P-type ATPase</fullName>
    </submittedName>
</protein>
<comment type="caution">
    <text evidence="12">The sequence shown here is derived from an EMBL/GenBank/DDBJ whole genome shotgun (WGS) entry which is preliminary data.</text>
</comment>
<evidence type="ECO:0000256" key="5">
    <source>
        <dbReference type="ARBA" id="ARBA00022741"/>
    </source>
</evidence>
<feature type="domain" description="TRASH" evidence="11">
    <location>
        <begin position="31"/>
        <end position="69"/>
    </location>
</feature>
<keyword evidence="4 10" id="KW-0479">Metal-binding</keyword>
<keyword evidence="6 10" id="KW-0067">ATP-binding</keyword>
<dbReference type="SUPFAM" id="SSF81665">
    <property type="entry name" value="Calcium ATPase, transmembrane domain M"/>
    <property type="match status" value="1"/>
</dbReference>
<dbReference type="SUPFAM" id="SSF56784">
    <property type="entry name" value="HAD-like"/>
    <property type="match status" value="1"/>
</dbReference>
<dbReference type="SFLD" id="SFLDF00027">
    <property type="entry name" value="p-type_atpase"/>
    <property type="match status" value="1"/>
</dbReference>
<keyword evidence="13" id="KW-1185">Reference proteome</keyword>
<dbReference type="Pfam" id="PF00702">
    <property type="entry name" value="Hydrolase"/>
    <property type="match status" value="1"/>
</dbReference>
<comment type="subcellular location">
    <subcellularLocation>
        <location evidence="10">Cell membrane</location>
    </subcellularLocation>
    <subcellularLocation>
        <location evidence="1">Endomembrane system</location>
        <topology evidence="1">Multi-pass membrane protein</topology>
    </subcellularLocation>
</comment>
<dbReference type="InterPro" id="IPR027256">
    <property type="entry name" value="P-typ_ATPase_IB"/>
</dbReference>
<dbReference type="InterPro" id="IPR044492">
    <property type="entry name" value="P_typ_ATPase_HD_dom"/>
</dbReference>
<dbReference type="Proteomes" id="UP001205906">
    <property type="component" value="Unassembled WGS sequence"/>
</dbReference>
<feature type="transmembrane region" description="Helical" evidence="10">
    <location>
        <begin position="212"/>
        <end position="232"/>
    </location>
</feature>
<dbReference type="InterPro" id="IPR009078">
    <property type="entry name" value="Ferritin-like_SF"/>
</dbReference>
<dbReference type="PANTHER" id="PTHR43520">
    <property type="entry name" value="ATP7, ISOFORM B"/>
    <property type="match status" value="1"/>
</dbReference>
<keyword evidence="7" id="KW-1278">Translocase</keyword>
<dbReference type="InterPro" id="IPR023299">
    <property type="entry name" value="ATPase_P-typ_cyto_dom_N"/>
</dbReference>
<dbReference type="InterPro" id="IPR045800">
    <property type="entry name" value="HMBD"/>
</dbReference>
<evidence type="ECO:0000256" key="1">
    <source>
        <dbReference type="ARBA" id="ARBA00004127"/>
    </source>
</evidence>
<evidence type="ECO:0000259" key="11">
    <source>
        <dbReference type="SMART" id="SM00746"/>
    </source>
</evidence>
<dbReference type="NCBIfam" id="TIGR01494">
    <property type="entry name" value="ATPase_P-type"/>
    <property type="match status" value="1"/>
</dbReference>
<keyword evidence="9 10" id="KW-0472">Membrane</keyword>
<evidence type="ECO:0000256" key="7">
    <source>
        <dbReference type="ARBA" id="ARBA00022967"/>
    </source>
</evidence>
<evidence type="ECO:0000256" key="10">
    <source>
        <dbReference type="RuleBase" id="RU362081"/>
    </source>
</evidence>
<dbReference type="InterPro" id="IPR023298">
    <property type="entry name" value="ATPase_P-typ_TM_dom_sf"/>
</dbReference>
<sequence length="841" mass="88300">MTEHSSHRHHHHGEICCSAPKVDAPPAVVRDPVCGMTVDPAAGKPSAEHDGRSFFFCCEGCRSKFVAKPEEYLSAKDPVCGMSVDRASARHFLRHEGQKFYFCSAGCKAKFEVSPDTYLAGAPKPAPMPAGTQYTCPMHPEVVRDKPGDCPLCGMALEPMGVPTDEEGPNPELADFTHRFWLSAALSVPLLLLTMGPMVGLPFRAWLGEKTALWIEFALATPVVLWAALPFFRRGWQSIGNRSPNMWTLIALGVGAAWGFSTFALLFPEALPHTVRGHEGGVPVYFEAASVIVALVFLGQVLELRAREQTGSAIRALLDLSPKTARRIGKDGREEDVPLAEIVAGERLRVRPGESVPVDGHVVEGRSSVDESLLTGEPLPVEKTAGDAVTGGTLNKQGTLVIQADLVGADTVLARIVALVATAQRSRAPIQALADRVSGWFVPTVVGVAALAFFGWLLFGPEPALAHAIIAAVSVLIIACPCALGLATPMSITTAMGRGAREGVLVRDAEALERLAQIDTLVVDKTGTLTEGRPRLTDILALEGFSENDVLRMAASLERGSEHPLGEAILRGAEERGVELVAVEGFEAVVGQGVRGIVSGRAVALGNRALMQTVGADPSALSAEADRLGDQGRTAMFLAVDGQPAGIVAVADQVKANAAGTIRALHARGLRIVMATGDNERTAHAVARELGIDEVHAGMSPEAKKELVDGLAAKGRLVAVAGDGVNDAPALASAHVGIAMGTGADVALESAGLTLLQGDIGGILRARSLAEATLRNIRQNLFFAFAYNSLGVPIAAGVLYPIVGVLLSPMLAAAAMSLSSVSVIGNALRLRGLRLGDERKA</sequence>
<comment type="similarity">
    <text evidence="2 10">Belongs to the cation transport ATPase (P-type) (TC 3.A.3) family. Type IB subfamily.</text>
</comment>
<feature type="transmembrane region" description="Helical" evidence="10">
    <location>
        <begin position="180"/>
        <end position="200"/>
    </location>
</feature>
<feature type="transmembrane region" description="Helical" evidence="10">
    <location>
        <begin position="282"/>
        <end position="302"/>
    </location>
</feature>
<dbReference type="Gene3D" id="3.40.50.1000">
    <property type="entry name" value="HAD superfamily/HAD-like"/>
    <property type="match status" value="1"/>
</dbReference>
<feature type="transmembrane region" description="Helical" evidence="10">
    <location>
        <begin position="809"/>
        <end position="830"/>
    </location>
</feature>
<feature type="transmembrane region" description="Helical" evidence="10">
    <location>
        <begin position="437"/>
        <end position="459"/>
    </location>
</feature>
<dbReference type="PROSITE" id="PS00154">
    <property type="entry name" value="ATPASE_E1_E2"/>
    <property type="match status" value="1"/>
</dbReference>
<dbReference type="Pfam" id="PF04945">
    <property type="entry name" value="YHS"/>
    <property type="match status" value="2"/>
</dbReference>
<keyword evidence="10" id="KW-1003">Cell membrane</keyword>
<keyword evidence="3 10" id="KW-0812">Transmembrane</keyword>
<dbReference type="SFLD" id="SFLDG00002">
    <property type="entry name" value="C1.7:_P-type_atpase_like"/>
    <property type="match status" value="1"/>
</dbReference>
<evidence type="ECO:0000313" key="13">
    <source>
        <dbReference type="Proteomes" id="UP001205906"/>
    </source>
</evidence>
<evidence type="ECO:0000256" key="4">
    <source>
        <dbReference type="ARBA" id="ARBA00022723"/>
    </source>
</evidence>
<dbReference type="Gene3D" id="2.70.150.10">
    <property type="entry name" value="Calcium-transporting ATPase, cytoplasmic transduction domain A"/>
    <property type="match status" value="1"/>
</dbReference>
<dbReference type="RefSeq" id="WP_252815078.1">
    <property type="nucleotide sequence ID" value="NZ_JAMXQS010000001.1"/>
</dbReference>
<reference evidence="12 13" key="1">
    <citation type="submission" date="2022-06" db="EMBL/GenBank/DDBJ databases">
        <title>Mesorhizobium sp. strain RP14 Genome sequencing and assembly.</title>
        <authorList>
            <person name="Kim I."/>
        </authorList>
    </citation>
    <scope>NUCLEOTIDE SEQUENCE [LARGE SCALE GENOMIC DNA]</scope>
    <source>
        <strain evidence="13">RP14(2022)</strain>
    </source>
</reference>
<dbReference type="InterPro" id="IPR036412">
    <property type="entry name" value="HAD-like_sf"/>
</dbReference>
<dbReference type="Pfam" id="PF19335">
    <property type="entry name" value="HMBD"/>
    <property type="match status" value="1"/>
</dbReference>
<dbReference type="PRINTS" id="PR00943">
    <property type="entry name" value="CUATPASE"/>
</dbReference>
<name>A0ABT1C264_9HYPH</name>
<dbReference type="SUPFAM" id="SSF47240">
    <property type="entry name" value="Ferritin-like"/>
    <property type="match status" value="2"/>
</dbReference>
<dbReference type="Pfam" id="PF00122">
    <property type="entry name" value="E1-E2_ATPase"/>
    <property type="match status" value="1"/>
</dbReference>
<dbReference type="Gene3D" id="1.10.620.20">
    <property type="entry name" value="Ribonucleotide Reductase, subunit A"/>
    <property type="match status" value="2"/>
</dbReference>
<feature type="transmembrane region" description="Helical" evidence="10">
    <location>
        <begin position="465"/>
        <end position="488"/>
    </location>
</feature>